<reference evidence="5 7" key="1">
    <citation type="submission" date="2015-11" db="EMBL/GenBank/DDBJ databases">
        <title>Complete Genome Sequence of Kocuria flava strain HO-9041.</title>
        <authorList>
            <person name="Zhou M."/>
            <person name="Dai J."/>
        </authorList>
    </citation>
    <scope>NUCLEOTIDE SEQUENCE [LARGE SCALE GENOMIC DNA]</scope>
    <source>
        <strain evidence="5 7">HO-9041</strain>
    </source>
</reference>
<feature type="chain" id="PRO_5044547179" evidence="3">
    <location>
        <begin position="27"/>
        <end position="335"/>
    </location>
</feature>
<dbReference type="RefSeq" id="WP_058858216.1">
    <property type="nucleotide sequence ID" value="NZ_BJZR01000091.1"/>
</dbReference>
<keyword evidence="3" id="KW-0732">Signal</keyword>
<gene>
    <name evidence="5" type="ORF">AS188_06765</name>
    <name evidence="6" type="ORF">KFL01_24790</name>
</gene>
<evidence type="ECO:0000256" key="1">
    <source>
        <dbReference type="ARBA" id="ARBA00004196"/>
    </source>
</evidence>
<evidence type="ECO:0000259" key="4">
    <source>
        <dbReference type="Pfam" id="PF13407"/>
    </source>
</evidence>
<dbReference type="EMBL" id="BJZR01000091">
    <property type="protein sequence ID" value="GEO93173.1"/>
    <property type="molecule type" value="Genomic_DNA"/>
</dbReference>
<dbReference type="GO" id="GO:0030246">
    <property type="term" value="F:carbohydrate binding"/>
    <property type="evidence" value="ECO:0007669"/>
    <property type="project" value="TreeGrafter"/>
</dbReference>
<organism evidence="5 7">
    <name type="scientific">Kocuria flava</name>
    <dbReference type="NCBI Taxonomy" id="446860"/>
    <lineage>
        <taxon>Bacteria</taxon>
        <taxon>Bacillati</taxon>
        <taxon>Actinomycetota</taxon>
        <taxon>Actinomycetes</taxon>
        <taxon>Micrococcales</taxon>
        <taxon>Micrococcaceae</taxon>
        <taxon>Kocuria</taxon>
    </lineage>
</organism>
<feature type="domain" description="Periplasmic binding protein" evidence="4">
    <location>
        <begin position="63"/>
        <end position="297"/>
    </location>
</feature>
<dbReference type="InterPro" id="IPR050555">
    <property type="entry name" value="Bact_Solute-Bind_Prot2"/>
</dbReference>
<sequence>MNQRRTTRARRRLAAAALLVPALALTACSSEGGRTEAQGGGEGGGEVASTERMKVAMVTHAPPGDTFWDTIRAGAEEAAAKDNVEFLYASDPEGGRQAQLVQQYIDQDVDGIAVTLAKPDALRDVLQRAEDAGIPVVSLNAGEQEFAEVGAFAHFGSDEQLAGRTAGERLAEEGVQHPVCVIQDQGHVGLEARCAGVKEALPETEILYVQGTDMTQVASTATAKLQSAQEADAIIGLGAPITMTLLDAKADAGSDVTVASFDLNGDLAQAIVDGDVLFTVDQQPWLQGYLSVDALWQDHRGAFRIGGGQPTLTGPAIVDRDNAEQVLQYAEEGIR</sequence>
<evidence type="ECO:0000313" key="5">
    <source>
        <dbReference type="EMBL" id="ALU39506.1"/>
    </source>
</evidence>
<dbReference type="AlphaFoldDB" id="A0A0U2XMK2"/>
<dbReference type="PROSITE" id="PS51257">
    <property type="entry name" value="PROKAR_LIPOPROTEIN"/>
    <property type="match status" value="1"/>
</dbReference>
<dbReference type="PANTHER" id="PTHR30036">
    <property type="entry name" value="D-XYLOSE-BINDING PERIPLASMIC PROTEIN"/>
    <property type="match status" value="1"/>
</dbReference>
<dbReference type="Proteomes" id="UP000057181">
    <property type="component" value="Chromosome"/>
</dbReference>
<feature type="signal peptide" evidence="3">
    <location>
        <begin position="1"/>
        <end position="26"/>
    </location>
</feature>
<accession>A0A0U2XMK2</accession>
<dbReference type="KEGG" id="kfv:AS188_06765"/>
<name>A0A0U2XMK2_9MICC</name>
<evidence type="ECO:0000313" key="8">
    <source>
        <dbReference type="Proteomes" id="UP000321155"/>
    </source>
</evidence>
<comment type="subcellular location">
    <subcellularLocation>
        <location evidence="1">Cell envelope</location>
    </subcellularLocation>
</comment>
<proteinExistence type="inferred from homology"/>
<dbReference type="Proteomes" id="UP000321155">
    <property type="component" value="Unassembled WGS sequence"/>
</dbReference>
<comment type="similarity">
    <text evidence="2">Belongs to the bacterial solute-binding protein 2 family.</text>
</comment>
<dbReference type="GO" id="GO:0030288">
    <property type="term" value="C:outer membrane-bounded periplasmic space"/>
    <property type="evidence" value="ECO:0007669"/>
    <property type="project" value="TreeGrafter"/>
</dbReference>
<reference evidence="6 8" key="2">
    <citation type="submission" date="2019-07" db="EMBL/GenBank/DDBJ databases">
        <title>Whole genome shotgun sequence of Kocuria flava NBRC 107626.</title>
        <authorList>
            <person name="Hosoyama A."/>
            <person name="Uohara A."/>
            <person name="Ohji S."/>
            <person name="Ichikawa N."/>
        </authorList>
    </citation>
    <scope>NUCLEOTIDE SEQUENCE [LARGE SCALE GENOMIC DNA]</scope>
    <source>
        <strain evidence="6 8">NBRC 107626</strain>
    </source>
</reference>
<dbReference type="STRING" id="446860.AS188_06765"/>
<dbReference type="Pfam" id="PF13407">
    <property type="entry name" value="Peripla_BP_4"/>
    <property type="match status" value="1"/>
</dbReference>
<protein>
    <submittedName>
        <fullName evidence="5">Sugar ABC transporter substrate-binding protein</fullName>
    </submittedName>
</protein>
<evidence type="ECO:0000313" key="7">
    <source>
        <dbReference type="Proteomes" id="UP000057181"/>
    </source>
</evidence>
<dbReference type="PANTHER" id="PTHR30036:SF7">
    <property type="entry name" value="ABC TRANSPORTER PERIPLASMIC-BINDING PROTEIN YPHF"/>
    <property type="match status" value="1"/>
</dbReference>
<dbReference type="SUPFAM" id="SSF53822">
    <property type="entry name" value="Periplasmic binding protein-like I"/>
    <property type="match status" value="1"/>
</dbReference>
<dbReference type="InterPro" id="IPR025997">
    <property type="entry name" value="SBP_2_dom"/>
</dbReference>
<dbReference type="Gene3D" id="3.40.50.2300">
    <property type="match status" value="2"/>
</dbReference>
<keyword evidence="8" id="KW-1185">Reference proteome</keyword>
<dbReference type="EMBL" id="CP013254">
    <property type="protein sequence ID" value="ALU39506.1"/>
    <property type="molecule type" value="Genomic_DNA"/>
</dbReference>
<dbReference type="InterPro" id="IPR028082">
    <property type="entry name" value="Peripla_BP_I"/>
</dbReference>
<evidence type="ECO:0000256" key="3">
    <source>
        <dbReference type="SAM" id="SignalP"/>
    </source>
</evidence>
<evidence type="ECO:0000313" key="6">
    <source>
        <dbReference type="EMBL" id="GEO93173.1"/>
    </source>
</evidence>
<evidence type="ECO:0000256" key="2">
    <source>
        <dbReference type="ARBA" id="ARBA00007639"/>
    </source>
</evidence>